<dbReference type="Proteomes" id="UP001185659">
    <property type="component" value="Unassembled WGS sequence"/>
</dbReference>
<dbReference type="InterPro" id="IPR006879">
    <property type="entry name" value="YdjC-like"/>
</dbReference>
<reference evidence="6 7" key="1">
    <citation type="submission" date="2023-10" db="EMBL/GenBank/DDBJ databases">
        <authorList>
            <person name="Venkata Ramana C."/>
            <person name="Sasikala C."/>
            <person name="Dhurka M."/>
        </authorList>
    </citation>
    <scope>NUCLEOTIDE SEQUENCE [LARGE SCALE GENOMIC DNA]</scope>
    <source>
        <strain evidence="6 7">KCTC 32151</strain>
    </source>
</reference>
<evidence type="ECO:0000256" key="5">
    <source>
        <dbReference type="ARBA" id="ARBA00023277"/>
    </source>
</evidence>
<evidence type="ECO:0000313" key="7">
    <source>
        <dbReference type="Proteomes" id="UP001185659"/>
    </source>
</evidence>
<proteinExistence type="predicted"/>
<evidence type="ECO:0000256" key="4">
    <source>
        <dbReference type="ARBA" id="ARBA00022842"/>
    </source>
</evidence>
<evidence type="ECO:0000256" key="1">
    <source>
        <dbReference type="ARBA" id="ARBA00001946"/>
    </source>
</evidence>
<gene>
    <name evidence="6" type="ORF">R2G56_09845</name>
</gene>
<dbReference type="Gene3D" id="3.20.20.370">
    <property type="entry name" value="Glycoside hydrolase/deacetylase"/>
    <property type="match status" value="1"/>
</dbReference>
<dbReference type="CDD" id="cd10807">
    <property type="entry name" value="YdjC_like_3"/>
    <property type="match status" value="1"/>
</dbReference>
<dbReference type="PANTHER" id="PTHR31609:SF1">
    <property type="entry name" value="CARBOHYDRATE DEACETYLASE"/>
    <property type="match status" value="1"/>
</dbReference>
<evidence type="ECO:0000256" key="2">
    <source>
        <dbReference type="ARBA" id="ARBA00022723"/>
    </source>
</evidence>
<keyword evidence="7" id="KW-1185">Reference proteome</keyword>
<comment type="caution">
    <text evidence="6">The sequence shown here is derived from an EMBL/GenBank/DDBJ whole genome shotgun (WGS) entry which is preliminary data.</text>
</comment>
<dbReference type="PANTHER" id="PTHR31609">
    <property type="entry name" value="YDJC DEACETYLASE FAMILY MEMBER"/>
    <property type="match status" value="1"/>
</dbReference>
<keyword evidence="5" id="KW-0119">Carbohydrate metabolism</keyword>
<dbReference type="InterPro" id="IPR011330">
    <property type="entry name" value="Glyco_hydro/deAcase_b/a-brl"/>
</dbReference>
<evidence type="ECO:0000313" key="6">
    <source>
        <dbReference type="EMBL" id="MDV6226583.1"/>
    </source>
</evidence>
<accession>A0ABU4AJZ7</accession>
<keyword evidence="2" id="KW-0479">Metal-binding</keyword>
<name>A0ABU4AJZ7_9HYPH</name>
<protein>
    <submittedName>
        <fullName evidence="6">ChbG/HpnK family deacetylase</fullName>
    </submittedName>
</protein>
<keyword evidence="3" id="KW-0378">Hydrolase</keyword>
<dbReference type="SUPFAM" id="SSF88713">
    <property type="entry name" value="Glycoside hydrolase/deacetylase"/>
    <property type="match status" value="1"/>
</dbReference>
<dbReference type="RefSeq" id="WP_317561168.1">
    <property type="nucleotide sequence ID" value="NZ_JAWLIP010000004.1"/>
</dbReference>
<comment type="cofactor">
    <cofactor evidence="1">
        <name>Mg(2+)</name>
        <dbReference type="ChEBI" id="CHEBI:18420"/>
    </cofactor>
</comment>
<keyword evidence="4" id="KW-0460">Magnesium</keyword>
<organism evidence="6 7">
    <name type="scientific">Nitratireductor aquimarinus</name>
    <dbReference type="NCBI Taxonomy" id="889300"/>
    <lineage>
        <taxon>Bacteria</taxon>
        <taxon>Pseudomonadati</taxon>
        <taxon>Pseudomonadota</taxon>
        <taxon>Alphaproteobacteria</taxon>
        <taxon>Hyphomicrobiales</taxon>
        <taxon>Phyllobacteriaceae</taxon>
        <taxon>Nitratireductor</taxon>
    </lineage>
</organism>
<sequence>MTEPAARSVWLIADDYGFSPAVSESIRVLLANGRLSGTGCMTLFDDWRDHAAALTATSGSFATGMHLTLTDFPALSTGRKMPELKRLLASHDDDAAIAAEADAQLDRFREAFGRNPDFIDGHQHVHFLPPVRRWLAARFADAPAAERPWLRGAPTLRAAPALIKAKIVVARLLARGFDAEMRRHGFAVEGPLCGFYDWRRKGAFSRALDLFIDRAPHGSVIMCHPGTVDDVLRSRDVFTDAREEERDALAADTFPARLVAAGLSLRQARS</sequence>
<evidence type="ECO:0000256" key="3">
    <source>
        <dbReference type="ARBA" id="ARBA00022801"/>
    </source>
</evidence>
<dbReference type="EMBL" id="JAWLIP010000004">
    <property type="protein sequence ID" value="MDV6226583.1"/>
    <property type="molecule type" value="Genomic_DNA"/>
</dbReference>
<dbReference type="Pfam" id="PF04794">
    <property type="entry name" value="YdjC"/>
    <property type="match status" value="1"/>
</dbReference>